<dbReference type="Proteomes" id="UP001217838">
    <property type="component" value="Unassembled WGS sequence"/>
</dbReference>
<evidence type="ECO:0000313" key="2">
    <source>
        <dbReference type="Proteomes" id="UP001217838"/>
    </source>
</evidence>
<dbReference type="EMBL" id="JAQNDN010000022">
    <property type="protein sequence ID" value="MDC0673735.1"/>
    <property type="molecule type" value="Genomic_DNA"/>
</dbReference>
<name>A0ABT5BJF9_9BACT</name>
<reference evidence="1 2" key="1">
    <citation type="submission" date="2022-11" db="EMBL/GenBank/DDBJ databases">
        <title>Minimal conservation of predation-associated metabolite biosynthetic gene clusters underscores biosynthetic potential of Myxococcota including descriptions for ten novel species: Archangium lansinium sp. nov., Myxococcus landrumus sp. nov., Nannocystis bai.</title>
        <authorList>
            <person name="Ahearne A."/>
            <person name="Stevens C."/>
            <person name="Dowd S."/>
        </authorList>
    </citation>
    <scope>NUCLEOTIDE SEQUENCE [LARGE SCALE GENOMIC DNA]</scope>
    <source>
        <strain evidence="1 2">NCELM</strain>
    </source>
</reference>
<protein>
    <submittedName>
        <fullName evidence="1">Uncharacterized protein</fullName>
    </submittedName>
</protein>
<gene>
    <name evidence="1" type="ORF">POL58_38675</name>
</gene>
<comment type="caution">
    <text evidence="1">The sequence shown here is derived from an EMBL/GenBank/DDBJ whole genome shotgun (WGS) entry which is preliminary data.</text>
</comment>
<sequence length="58" mass="6119">MRNVLDGGLVDLTDPSASLLLLKPLAESAGGVMHGGGDKFHDLTDFKAWIEHEAACTP</sequence>
<organism evidence="1 2">
    <name type="scientific">Nannocystis radixulma</name>
    <dbReference type="NCBI Taxonomy" id="2995305"/>
    <lineage>
        <taxon>Bacteria</taxon>
        <taxon>Pseudomonadati</taxon>
        <taxon>Myxococcota</taxon>
        <taxon>Polyangia</taxon>
        <taxon>Nannocystales</taxon>
        <taxon>Nannocystaceae</taxon>
        <taxon>Nannocystis</taxon>
    </lineage>
</organism>
<evidence type="ECO:0000313" key="1">
    <source>
        <dbReference type="EMBL" id="MDC0673735.1"/>
    </source>
</evidence>
<proteinExistence type="predicted"/>
<keyword evidence="2" id="KW-1185">Reference proteome</keyword>
<dbReference type="RefSeq" id="WP_272007177.1">
    <property type="nucleotide sequence ID" value="NZ_JAQNDN010000022.1"/>
</dbReference>
<accession>A0ABT5BJF9</accession>